<dbReference type="AlphaFoldDB" id="A0A1I7Z5Q4"/>
<comment type="subcellular location">
    <subcellularLocation>
        <location evidence="1 6">Endoplasmic reticulum membrane</location>
        <topology evidence="1 6">Multi-pass membrane protein</topology>
    </subcellularLocation>
</comment>
<feature type="transmembrane region" description="Helical" evidence="6">
    <location>
        <begin position="340"/>
        <end position="368"/>
    </location>
</feature>
<keyword evidence="3 6" id="KW-0256">Endoplasmic reticulum</keyword>
<evidence type="ECO:0000256" key="4">
    <source>
        <dbReference type="ARBA" id="ARBA00022989"/>
    </source>
</evidence>
<keyword evidence="2 6" id="KW-0812">Transmembrane</keyword>
<dbReference type="InterPro" id="IPR046964">
    <property type="entry name" value="RTN1-4"/>
</dbReference>
<evidence type="ECO:0000256" key="3">
    <source>
        <dbReference type="ARBA" id="ARBA00022824"/>
    </source>
</evidence>
<dbReference type="InterPro" id="IPR003388">
    <property type="entry name" value="Reticulon"/>
</dbReference>
<protein>
    <recommendedName>
        <fullName evidence="6">Reticulon-like protein</fullName>
    </recommendedName>
</protein>
<dbReference type="GO" id="GO:0005789">
    <property type="term" value="C:endoplasmic reticulum membrane"/>
    <property type="evidence" value="ECO:0007669"/>
    <property type="project" value="UniProtKB-SubCell"/>
</dbReference>
<keyword evidence="4 6" id="KW-1133">Transmembrane helix</keyword>
<accession>A0A1I7Z5Q4</accession>
<keyword evidence="5 6" id="KW-0472">Membrane</keyword>
<feature type="compositionally biased region" description="Basic and acidic residues" evidence="7">
    <location>
        <begin position="128"/>
        <end position="157"/>
    </location>
</feature>
<name>A0A1I7Z5Q4_9BILA</name>
<dbReference type="Pfam" id="PF02453">
    <property type="entry name" value="Reticulon"/>
    <property type="match status" value="1"/>
</dbReference>
<proteinExistence type="predicted"/>
<reference evidence="10" key="1">
    <citation type="submission" date="2016-11" db="UniProtKB">
        <authorList>
            <consortium name="WormBaseParasite"/>
        </authorList>
    </citation>
    <scope>IDENTIFICATION</scope>
</reference>
<evidence type="ECO:0000256" key="7">
    <source>
        <dbReference type="SAM" id="MobiDB-lite"/>
    </source>
</evidence>
<evidence type="ECO:0000256" key="6">
    <source>
        <dbReference type="RuleBase" id="RU363132"/>
    </source>
</evidence>
<dbReference type="PANTHER" id="PTHR45799">
    <property type="entry name" value="RETICULON-LIKE PROTEIN"/>
    <property type="match status" value="1"/>
</dbReference>
<feature type="compositionally biased region" description="Acidic residues" evidence="7">
    <location>
        <begin position="47"/>
        <end position="56"/>
    </location>
</feature>
<evidence type="ECO:0000256" key="5">
    <source>
        <dbReference type="ARBA" id="ARBA00023136"/>
    </source>
</evidence>
<evidence type="ECO:0000256" key="2">
    <source>
        <dbReference type="ARBA" id="ARBA00022692"/>
    </source>
</evidence>
<feature type="transmembrane region" description="Helical" evidence="6">
    <location>
        <begin position="235"/>
        <end position="259"/>
    </location>
</feature>
<evidence type="ECO:0000313" key="10">
    <source>
        <dbReference type="WBParaSite" id="L893_g23116.t1"/>
    </source>
</evidence>
<dbReference type="PROSITE" id="PS50845">
    <property type="entry name" value="RETICULON"/>
    <property type="match status" value="1"/>
</dbReference>
<sequence>MVSIQTGVDYLHGEIDTLLDRVSPTPPVSSDPVNLLLPETPEKTEDPPSEESEAAEAEDKPGVHFPSALSEPQRPFYGIHVRDEEPEETFERSGPLTIPAKAVSKNMEDVMVETIVNKSIAEVAEKALKPSEEQLKPSEEELEDEVKKPEEHEETPESKFVGLPRPPTPPKDMSDEEYQPSSLDLGPPPPTHSHLQAGSSEHPKSILKHSSSVDFGGLDTSLKELIYWRDPKKSAVALALLLLLLVFFANMSIISLVSYGGLLLLTPLFGYRLFTLAQARLKKTEDVNPYEPFLKQEISVPKERLHQCVDVLSSKLGLFATHARHLLLVEDFADSIKFGLILWAFSYIGSWFSGLALAFLAIVGVFTIPKFYEVYQPQVDTHIQAIHEHVQKMHAALAEKVPLLKQKTN</sequence>
<dbReference type="Gene3D" id="1.20.5.2480">
    <property type="match status" value="1"/>
</dbReference>
<keyword evidence="9" id="KW-1185">Reference proteome</keyword>
<evidence type="ECO:0000313" key="9">
    <source>
        <dbReference type="Proteomes" id="UP000095287"/>
    </source>
</evidence>
<evidence type="ECO:0000259" key="8">
    <source>
        <dbReference type="PROSITE" id="PS50845"/>
    </source>
</evidence>
<feature type="domain" description="Reticulon" evidence="8">
    <location>
        <begin position="222"/>
        <end position="409"/>
    </location>
</feature>
<evidence type="ECO:0000256" key="1">
    <source>
        <dbReference type="ARBA" id="ARBA00004477"/>
    </source>
</evidence>
<feature type="region of interest" description="Disordered" evidence="7">
    <location>
        <begin position="128"/>
        <end position="203"/>
    </location>
</feature>
<dbReference type="PANTHER" id="PTHR45799:SF2">
    <property type="entry name" value="RETICULON-LIKE PROTEIN"/>
    <property type="match status" value="1"/>
</dbReference>
<dbReference type="GO" id="GO:0030424">
    <property type="term" value="C:axon"/>
    <property type="evidence" value="ECO:0007669"/>
    <property type="project" value="TreeGrafter"/>
</dbReference>
<dbReference type="Proteomes" id="UP000095287">
    <property type="component" value="Unplaced"/>
</dbReference>
<feature type="region of interest" description="Disordered" evidence="7">
    <location>
        <begin position="22"/>
        <end position="96"/>
    </location>
</feature>
<dbReference type="WBParaSite" id="L893_g23116.t1">
    <property type="protein sequence ID" value="L893_g23116.t1"/>
    <property type="gene ID" value="L893_g23116"/>
</dbReference>
<organism evidence="9 10">
    <name type="scientific">Steinernema glaseri</name>
    <dbReference type="NCBI Taxonomy" id="37863"/>
    <lineage>
        <taxon>Eukaryota</taxon>
        <taxon>Metazoa</taxon>
        <taxon>Ecdysozoa</taxon>
        <taxon>Nematoda</taxon>
        <taxon>Chromadorea</taxon>
        <taxon>Rhabditida</taxon>
        <taxon>Tylenchina</taxon>
        <taxon>Panagrolaimomorpha</taxon>
        <taxon>Strongyloidoidea</taxon>
        <taxon>Steinernematidae</taxon>
        <taxon>Steinernema</taxon>
    </lineage>
</organism>